<evidence type="ECO:0000313" key="2">
    <source>
        <dbReference type="EMBL" id="QPH09696.1"/>
    </source>
</evidence>
<accession>A0A7S9PX63</accession>
<dbReference type="Proteomes" id="UP000594364">
    <property type="component" value="Chromosome 5"/>
</dbReference>
<evidence type="ECO:0000313" key="3">
    <source>
        <dbReference type="Proteomes" id="UP000594364"/>
    </source>
</evidence>
<evidence type="ECO:0000256" key="1">
    <source>
        <dbReference type="SAM" id="SignalP"/>
    </source>
</evidence>
<protein>
    <submittedName>
        <fullName evidence="2">Uncharacterized protein</fullName>
    </submittedName>
</protein>
<dbReference type="EMBL" id="CP031389">
    <property type="protein sequence ID" value="QPH09696.1"/>
    <property type="molecule type" value="Genomic_DNA"/>
</dbReference>
<feature type="signal peptide" evidence="1">
    <location>
        <begin position="1"/>
        <end position="16"/>
    </location>
</feature>
<name>A0A7S9PX63_EPIFF</name>
<feature type="chain" id="PRO_5034683208" evidence="1">
    <location>
        <begin position="17"/>
        <end position="100"/>
    </location>
</feature>
<gene>
    <name evidence="2" type="ORF">C2857_000620</name>
</gene>
<dbReference type="AlphaFoldDB" id="A0A7S9PX63"/>
<keyword evidence="3" id="KW-1185">Reference proteome</keyword>
<sequence length="100" mass="10828">MKPFLLLLLIPAMVMADADDDDGSSAPVNLKPFPMYCMSGETPSDGGCKANGEKARCCIPKQHGDFKYRTQVMVASMNSHGVAECENNKKGTVYCEAPPR</sequence>
<organism evidence="2 3">
    <name type="scientific">Epichloe festucae (strain Fl1)</name>
    <dbReference type="NCBI Taxonomy" id="877507"/>
    <lineage>
        <taxon>Eukaryota</taxon>
        <taxon>Fungi</taxon>
        <taxon>Dikarya</taxon>
        <taxon>Ascomycota</taxon>
        <taxon>Pezizomycotina</taxon>
        <taxon>Sordariomycetes</taxon>
        <taxon>Hypocreomycetidae</taxon>
        <taxon>Hypocreales</taxon>
        <taxon>Clavicipitaceae</taxon>
        <taxon>Epichloe</taxon>
    </lineage>
</organism>
<keyword evidence="1" id="KW-0732">Signal</keyword>
<reference evidence="2 3" key="1">
    <citation type="journal article" date="2018" name="PLoS Genet.">
        <title>Repeat elements organise 3D genome structure and mediate transcription in the filamentous fungus Epichloe festucae.</title>
        <authorList>
            <person name="Winter D.J."/>
            <person name="Ganley A.R.D."/>
            <person name="Young C.A."/>
            <person name="Liachko I."/>
            <person name="Schardl C.L."/>
            <person name="Dupont P.Y."/>
            <person name="Berry D."/>
            <person name="Ram A."/>
            <person name="Scott B."/>
            <person name="Cox M.P."/>
        </authorList>
    </citation>
    <scope>NUCLEOTIDE SEQUENCE [LARGE SCALE GENOMIC DNA]</scope>
    <source>
        <strain evidence="2 3">Fl1</strain>
    </source>
</reference>
<proteinExistence type="predicted"/>